<dbReference type="PANTHER" id="PTHR33802:SF1">
    <property type="entry name" value="XK-RELATED PROTEIN"/>
    <property type="match status" value="1"/>
</dbReference>
<dbReference type="EMBL" id="JBHMEC010000017">
    <property type="protein sequence ID" value="MFB9150257.1"/>
    <property type="molecule type" value="Genomic_DNA"/>
</dbReference>
<keyword evidence="4" id="KW-1185">Reference proteome</keyword>
<feature type="transmembrane region" description="Helical" evidence="1">
    <location>
        <begin position="163"/>
        <end position="180"/>
    </location>
</feature>
<feature type="transmembrane region" description="Helical" evidence="1">
    <location>
        <begin position="212"/>
        <end position="229"/>
    </location>
</feature>
<gene>
    <name evidence="3" type="ORF">ACFFU4_10915</name>
</gene>
<reference evidence="3 4" key="1">
    <citation type="submission" date="2024-09" db="EMBL/GenBank/DDBJ databases">
        <authorList>
            <person name="Sun Q."/>
            <person name="Mori K."/>
        </authorList>
    </citation>
    <scope>NUCLEOTIDE SEQUENCE [LARGE SCALE GENOMIC DNA]</scope>
    <source>
        <strain evidence="3 4">CECT 9424</strain>
    </source>
</reference>
<feature type="chain" id="PRO_5047380340" description="Seryl-tRNA synthetase" evidence="2">
    <location>
        <begin position="18"/>
        <end position="234"/>
    </location>
</feature>
<keyword evidence="2" id="KW-0732">Signal</keyword>
<keyword evidence="1" id="KW-0812">Transmembrane</keyword>
<dbReference type="PANTHER" id="PTHR33802">
    <property type="entry name" value="SI:CH211-161H7.5-RELATED"/>
    <property type="match status" value="1"/>
</dbReference>
<protein>
    <recommendedName>
        <fullName evidence="5">Seryl-tRNA synthetase</fullName>
    </recommendedName>
</protein>
<evidence type="ECO:0000256" key="1">
    <source>
        <dbReference type="SAM" id="Phobius"/>
    </source>
</evidence>
<name>A0ABV5I0P2_9RHOB</name>
<feature type="transmembrane region" description="Helical" evidence="1">
    <location>
        <begin position="48"/>
        <end position="70"/>
    </location>
</feature>
<dbReference type="RefSeq" id="WP_377069801.1">
    <property type="nucleotide sequence ID" value="NZ_JBHMEC010000017.1"/>
</dbReference>
<feature type="transmembrane region" description="Helical" evidence="1">
    <location>
        <begin position="187"/>
        <end position="206"/>
    </location>
</feature>
<evidence type="ECO:0000256" key="2">
    <source>
        <dbReference type="SAM" id="SignalP"/>
    </source>
</evidence>
<accession>A0ABV5I0P2</accession>
<proteinExistence type="predicted"/>
<feature type="transmembrane region" description="Helical" evidence="1">
    <location>
        <begin position="82"/>
        <end position="101"/>
    </location>
</feature>
<feature type="transmembrane region" description="Helical" evidence="1">
    <location>
        <begin position="107"/>
        <end position="123"/>
    </location>
</feature>
<organism evidence="3 4">
    <name type="scientific">Roseovarius ramblicola</name>
    <dbReference type="NCBI Taxonomy" id="2022336"/>
    <lineage>
        <taxon>Bacteria</taxon>
        <taxon>Pseudomonadati</taxon>
        <taxon>Pseudomonadota</taxon>
        <taxon>Alphaproteobacteria</taxon>
        <taxon>Rhodobacterales</taxon>
        <taxon>Roseobacteraceae</taxon>
        <taxon>Roseovarius</taxon>
    </lineage>
</organism>
<comment type="caution">
    <text evidence="3">The sequence shown here is derived from an EMBL/GenBank/DDBJ whole genome shotgun (WGS) entry which is preliminary data.</text>
</comment>
<keyword evidence="1" id="KW-0472">Membrane</keyword>
<evidence type="ECO:0000313" key="3">
    <source>
        <dbReference type="EMBL" id="MFB9150257.1"/>
    </source>
</evidence>
<sequence>MTRAFAILTFVAAVAFAASPFVSSGFNGFAPEQFPVPQDAPPVQPAGYAFSIWGVIYLWLIAGTGFGLLMRADAPGWRAGRAPLFLSLAVGSSWIAVAQISVIAATVQIWIMLVAALVALVRSGRSDRWLQAEPVGLYAGWLTGAASVSVGLILAGYGLVSETVAAFAGLLLALVIASAVQRVRPDSLAYPAAVIWALAGVIAANLAPLNVGVIGLAGAGIVYLAAMMLRRGRG</sequence>
<dbReference type="Proteomes" id="UP001589670">
    <property type="component" value="Unassembled WGS sequence"/>
</dbReference>
<feature type="transmembrane region" description="Helical" evidence="1">
    <location>
        <begin position="135"/>
        <end position="157"/>
    </location>
</feature>
<evidence type="ECO:0008006" key="5">
    <source>
        <dbReference type="Google" id="ProtNLM"/>
    </source>
</evidence>
<evidence type="ECO:0000313" key="4">
    <source>
        <dbReference type="Proteomes" id="UP001589670"/>
    </source>
</evidence>
<keyword evidence="1" id="KW-1133">Transmembrane helix</keyword>
<feature type="signal peptide" evidence="2">
    <location>
        <begin position="1"/>
        <end position="17"/>
    </location>
</feature>